<evidence type="ECO:0000313" key="1">
    <source>
        <dbReference type="EMBL" id="KAK1314389.1"/>
    </source>
</evidence>
<dbReference type="Proteomes" id="UP001180020">
    <property type="component" value="Unassembled WGS sequence"/>
</dbReference>
<proteinExistence type="predicted"/>
<dbReference type="AlphaFoldDB" id="A0AAV9ELN3"/>
<accession>A0AAV9ELN3</accession>
<evidence type="ECO:0000313" key="2">
    <source>
        <dbReference type="Proteomes" id="UP001180020"/>
    </source>
</evidence>
<keyword evidence="2" id="KW-1185">Reference proteome</keyword>
<reference evidence="1" key="1">
    <citation type="journal article" date="2023" name="Nat. Commun.">
        <title>Diploid and tetraploid genomes of Acorus and the evolution of monocots.</title>
        <authorList>
            <person name="Ma L."/>
            <person name="Liu K.W."/>
            <person name="Li Z."/>
            <person name="Hsiao Y.Y."/>
            <person name="Qi Y."/>
            <person name="Fu T."/>
            <person name="Tang G.D."/>
            <person name="Zhang D."/>
            <person name="Sun W.H."/>
            <person name="Liu D.K."/>
            <person name="Li Y."/>
            <person name="Chen G.Z."/>
            <person name="Liu X.D."/>
            <person name="Liao X.Y."/>
            <person name="Jiang Y.T."/>
            <person name="Yu X."/>
            <person name="Hao Y."/>
            <person name="Huang J."/>
            <person name="Zhao X.W."/>
            <person name="Ke S."/>
            <person name="Chen Y.Y."/>
            <person name="Wu W.L."/>
            <person name="Hsu J.L."/>
            <person name="Lin Y.F."/>
            <person name="Huang M.D."/>
            <person name="Li C.Y."/>
            <person name="Huang L."/>
            <person name="Wang Z.W."/>
            <person name="Zhao X."/>
            <person name="Zhong W.Y."/>
            <person name="Peng D.H."/>
            <person name="Ahmad S."/>
            <person name="Lan S."/>
            <person name="Zhang J.S."/>
            <person name="Tsai W.C."/>
            <person name="Van de Peer Y."/>
            <person name="Liu Z.J."/>
        </authorList>
    </citation>
    <scope>NUCLEOTIDE SEQUENCE</scope>
    <source>
        <strain evidence="1">CP</strain>
    </source>
</reference>
<reference evidence="1" key="2">
    <citation type="submission" date="2023-06" db="EMBL/GenBank/DDBJ databases">
        <authorList>
            <person name="Ma L."/>
            <person name="Liu K.-W."/>
            <person name="Li Z."/>
            <person name="Hsiao Y.-Y."/>
            <person name="Qi Y."/>
            <person name="Fu T."/>
            <person name="Tang G."/>
            <person name="Zhang D."/>
            <person name="Sun W.-H."/>
            <person name="Liu D.-K."/>
            <person name="Li Y."/>
            <person name="Chen G.-Z."/>
            <person name="Liu X.-D."/>
            <person name="Liao X.-Y."/>
            <person name="Jiang Y.-T."/>
            <person name="Yu X."/>
            <person name="Hao Y."/>
            <person name="Huang J."/>
            <person name="Zhao X.-W."/>
            <person name="Ke S."/>
            <person name="Chen Y.-Y."/>
            <person name="Wu W.-L."/>
            <person name="Hsu J.-L."/>
            <person name="Lin Y.-F."/>
            <person name="Huang M.-D."/>
            <person name="Li C.-Y."/>
            <person name="Huang L."/>
            <person name="Wang Z.-W."/>
            <person name="Zhao X."/>
            <person name="Zhong W.-Y."/>
            <person name="Peng D.-H."/>
            <person name="Ahmad S."/>
            <person name="Lan S."/>
            <person name="Zhang J.-S."/>
            <person name="Tsai W.-C."/>
            <person name="Van De Peer Y."/>
            <person name="Liu Z.-J."/>
        </authorList>
    </citation>
    <scope>NUCLEOTIDE SEQUENCE</scope>
    <source>
        <strain evidence="1">CP</strain>
        <tissue evidence="1">Leaves</tissue>
    </source>
</reference>
<dbReference type="EMBL" id="JAUJYO010000006">
    <property type="protein sequence ID" value="KAK1314389.1"/>
    <property type="molecule type" value="Genomic_DNA"/>
</dbReference>
<sequence length="51" mass="5891">MPETMEMVKDVLGKWRKKPLEYKFPNLKANTDTSVLPVCSPYLNTPSLHIE</sequence>
<organism evidence="1 2">
    <name type="scientific">Acorus calamus</name>
    <name type="common">Sweet flag</name>
    <dbReference type="NCBI Taxonomy" id="4465"/>
    <lineage>
        <taxon>Eukaryota</taxon>
        <taxon>Viridiplantae</taxon>
        <taxon>Streptophyta</taxon>
        <taxon>Embryophyta</taxon>
        <taxon>Tracheophyta</taxon>
        <taxon>Spermatophyta</taxon>
        <taxon>Magnoliopsida</taxon>
        <taxon>Liliopsida</taxon>
        <taxon>Acoraceae</taxon>
        <taxon>Acorus</taxon>
    </lineage>
</organism>
<gene>
    <name evidence="1" type="ORF">QJS10_CPA06g02157</name>
</gene>
<protein>
    <submittedName>
        <fullName evidence="1">Uncharacterized protein</fullName>
    </submittedName>
</protein>
<comment type="caution">
    <text evidence="1">The sequence shown here is derived from an EMBL/GenBank/DDBJ whole genome shotgun (WGS) entry which is preliminary data.</text>
</comment>
<name>A0AAV9ELN3_ACOCL</name>